<organism evidence="2 3">
    <name type="scientific">Pleomassaria siparia CBS 279.74</name>
    <dbReference type="NCBI Taxonomy" id="1314801"/>
    <lineage>
        <taxon>Eukaryota</taxon>
        <taxon>Fungi</taxon>
        <taxon>Dikarya</taxon>
        <taxon>Ascomycota</taxon>
        <taxon>Pezizomycotina</taxon>
        <taxon>Dothideomycetes</taxon>
        <taxon>Pleosporomycetidae</taxon>
        <taxon>Pleosporales</taxon>
        <taxon>Pleomassariaceae</taxon>
        <taxon>Pleomassaria</taxon>
    </lineage>
</organism>
<feature type="transmembrane region" description="Helical" evidence="1">
    <location>
        <begin position="129"/>
        <end position="151"/>
    </location>
</feature>
<gene>
    <name evidence="2" type="ORF">K504DRAFT_188134</name>
</gene>
<keyword evidence="1" id="KW-1133">Transmembrane helix</keyword>
<name>A0A6G1JQR9_9PLEO</name>
<proteinExistence type="predicted"/>
<evidence type="ECO:0000256" key="1">
    <source>
        <dbReference type="SAM" id="Phobius"/>
    </source>
</evidence>
<reference evidence="2" key="1">
    <citation type="journal article" date="2020" name="Stud. Mycol.">
        <title>101 Dothideomycetes genomes: a test case for predicting lifestyles and emergence of pathogens.</title>
        <authorList>
            <person name="Haridas S."/>
            <person name="Albert R."/>
            <person name="Binder M."/>
            <person name="Bloem J."/>
            <person name="Labutti K."/>
            <person name="Salamov A."/>
            <person name="Andreopoulos B."/>
            <person name="Baker S."/>
            <person name="Barry K."/>
            <person name="Bills G."/>
            <person name="Bluhm B."/>
            <person name="Cannon C."/>
            <person name="Castanera R."/>
            <person name="Culley D."/>
            <person name="Daum C."/>
            <person name="Ezra D."/>
            <person name="Gonzalez J."/>
            <person name="Henrissat B."/>
            <person name="Kuo A."/>
            <person name="Liang C."/>
            <person name="Lipzen A."/>
            <person name="Lutzoni F."/>
            <person name="Magnuson J."/>
            <person name="Mondo S."/>
            <person name="Nolan M."/>
            <person name="Ohm R."/>
            <person name="Pangilinan J."/>
            <person name="Park H.-J."/>
            <person name="Ramirez L."/>
            <person name="Alfaro M."/>
            <person name="Sun H."/>
            <person name="Tritt A."/>
            <person name="Yoshinaga Y."/>
            <person name="Zwiers L.-H."/>
            <person name="Turgeon B."/>
            <person name="Goodwin S."/>
            <person name="Spatafora J."/>
            <person name="Crous P."/>
            <person name="Grigoriev I."/>
        </authorList>
    </citation>
    <scope>NUCLEOTIDE SEQUENCE</scope>
    <source>
        <strain evidence="2">CBS 279.74</strain>
    </source>
</reference>
<dbReference type="EMBL" id="MU005791">
    <property type="protein sequence ID" value="KAF2702888.1"/>
    <property type="molecule type" value="Genomic_DNA"/>
</dbReference>
<keyword evidence="3" id="KW-1185">Reference proteome</keyword>
<keyword evidence="1" id="KW-0472">Membrane</keyword>
<evidence type="ECO:0000313" key="2">
    <source>
        <dbReference type="EMBL" id="KAF2702888.1"/>
    </source>
</evidence>
<protein>
    <submittedName>
        <fullName evidence="2">Uncharacterized protein</fullName>
    </submittedName>
</protein>
<sequence>MSSRFFSLRTYVQKVPRRAYHACTHSQPPKFLVAMFHKLAGIIQCTCVPLQSRRHAKPRVEKCTWPLCKRRTLIKTKTKTKTVLHCRCQYHVVSSCLVLSCLVSSRLWLWESSPAKDWKPRFGILDHGPWPVCLLACLPACLPSCTYYYYYFSACVRACVRACPIEESLCLWNNDNDMACRRRGIRKNCHVTIHVPLFFFLFFFLSFFLSFFGL</sequence>
<keyword evidence="1" id="KW-0812">Transmembrane</keyword>
<dbReference type="Proteomes" id="UP000799428">
    <property type="component" value="Unassembled WGS sequence"/>
</dbReference>
<accession>A0A6G1JQR9</accession>
<feature type="transmembrane region" description="Helical" evidence="1">
    <location>
        <begin position="191"/>
        <end position="212"/>
    </location>
</feature>
<feature type="transmembrane region" description="Helical" evidence="1">
    <location>
        <begin position="90"/>
        <end position="109"/>
    </location>
</feature>
<dbReference type="AlphaFoldDB" id="A0A6G1JQR9"/>
<evidence type="ECO:0000313" key="3">
    <source>
        <dbReference type="Proteomes" id="UP000799428"/>
    </source>
</evidence>